<dbReference type="AlphaFoldDB" id="A0A6C0B4Q3"/>
<sequence length="79" mass="9315">MFGVALVNKYGDLWMDSNIIMLKSIDFILGKEWLGYNCNGPEVFLFASYKDSYIISKIHKLFFEIFSFNKTKRIQILHL</sequence>
<reference evidence="1" key="1">
    <citation type="journal article" date="2020" name="Nature">
        <title>Giant virus diversity and host interactions through global metagenomics.</title>
        <authorList>
            <person name="Schulz F."/>
            <person name="Roux S."/>
            <person name="Paez-Espino D."/>
            <person name="Jungbluth S."/>
            <person name="Walsh D.A."/>
            <person name="Denef V.J."/>
            <person name="McMahon K.D."/>
            <person name="Konstantinidis K.T."/>
            <person name="Eloe-Fadrosh E.A."/>
            <person name="Kyrpides N.C."/>
            <person name="Woyke T."/>
        </authorList>
    </citation>
    <scope>NUCLEOTIDE SEQUENCE</scope>
    <source>
        <strain evidence="1">GVMAG-M-3300009422-16</strain>
    </source>
</reference>
<accession>A0A6C0B4Q3</accession>
<protein>
    <submittedName>
        <fullName evidence="1">Uncharacterized protein</fullName>
    </submittedName>
</protein>
<name>A0A6C0B4Q3_9ZZZZ</name>
<evidence type="ECO:0000313" key="1">
    <source>
        <dbReference type="EMBL" id="QHS87046.1"/>
    </source>
</evidence>
<proteinExistence type="predicted"/>
<organism evidence="1">
    <name type="scientific">viral metagenome</name>
    <dbReference type="NCBI Taxonomy" id="1070528"/>
    <lineage>
        <taxon>unclassified sequences</taxon>
        <taxon>metagenomes</taxon>
        <taxon>organismal metagenomes</taxon>
    </lineage>
</organism>
<dbReference type="EMBL" id="MN739076">
    <property type="protein sequence ID" value="QHS87046.1"/>
    <property type="molecule type" value="Genomic_DNA"/>
</dbReference>